<sequence length="442" mass="49787">MIQGFILRPHDSGYLEVLVDPSASINLTTIPSFEETSQPPQDPEQDFQNWIEQPQQYGKYLICDPLKEHKVNKILDAGSLNLRPQIPGVNSAYWYVSFDADTPAPMHMEDANTGSANLLLAGADKHWLIIHRSSASEFEDCVKKELSGGDCSQFVRHQDFIPGPLWLKKRGIAFEIVVQKPGDIMCTLPGRTYHAVRNTGKNFAVAINYEFEDAPDQPLEYRWCSKGRTKCGSTALTMEDFQRSPMVSSDTSSSIDTIVILQEELKDGLMEKNHLEMSIESTSQEFIKQCSNPEWFGYKSKQELQTDLALFNPGRQLNDTVLRQLLELISLPHGYVVVESLGLDLSRLSTEHIRNDDVKGLVFPFHVNKSDPSSTADRDHWAMGILDLGRKLFTTYDLPEDLSLEYKFSLECALQEESSTHSVLELNVQPMGNPVAFAVALR</sequence>
<dbReference type="SUPFAM" id="SSF51197">
    <property type="entry name" value="Clavaminate synthase-like"/>
    <property type="match status" value="1"/>
</dbReference>
<keyword evidence="3" id="KW-1185">Reference proteome</keyword>
<feature type="domain" description="JmjC" evidence="1">
    <location>
        <begin position="42"/>
        <end position="226"/>
    </location>
</feature>
<protein>
    <recommendedName>
        <fullName evidence="1">JmjC domain-containing protein</fullName>
    </recommendedName>
</protein>
<reference evidence="2 3" key="1">
    <citation type="journal article" date="2012" name="PLoS Pathog.">
        <title>Diverse lifestyles and strategies of plant pathogenesis encoded in the genomes of eighteen Dothideomycetes fungi.</title>
        <authorList>
            <person name="Ohm R.A."/>
            <person name="Feau N."/>
            <person name="Henrissat B."/>
            <person name="Schoch C.L."/>
            <person name="Horwitz B.A."/>
            <person name="Barry K.W."/>
            <person name="Condon B.J."/>
            <person name="Copeland A.C."/>
            <person name="Dhillon B."/>
            <person name="Glaser F."/>
            <person name="Hesse C.N."/>
            <person name="Kosti I."/>
            <person name="LaButti K."/>
            <person name="Lindquist E.A."/>
            <person name="Lucas S."/>
            <person name="Salamov A.A."/>
            <person name="Bradshaw R.E."/>
            <person name="Ciuffetti L."/>
            <person name="Hamelin R.C."/>
            <person name="Kema G.H.J."/>
            <person name="Lawrence C."/>
            <person name="Scott J.A."/>
            <person name="Spatafora J.W."/>
            <person name="Turgeon B.G."/>
            <person name="de Wit P.J.G.M."/>
            <person name="Zhong S."/>
            <person name="Goodwin S.B."/>
            <person name="Grigoriev I.V."/>
        </authorList>
    </citation>
    <scope>NUCLEOTIDE SEQUENCE [LARGE SCALE GENOMIC DNA]</scope>
    <source>
        <strain evidence="3">C5 / ATCC 48332 / race O</strain>
    </source>
</reference>
<reference evidence="3" key="2">
    <citation type="journal article" date="2013" name="PLoS Genet.">
        <title>Comparative genome structure, secondary metabolite, and effector coding capacity across Cochliobolus pathogens.</title>
        <authorList>
            <person name="Condon B.J."/>
            <person name="Leng Y."/>
            <person name="Wu D."/>
            <person name="Bushley K.E."/>
            <person name="Ohm R.A."/>
            <person name="Otillar R."/>
            <person name="Martin J."/>
            <person name="Schackwitz W."/>
            <person name="Grimwood J."/>
            <person name="MohdZainudin N."/>
            <person name="Xue C."/>
            <person name="Wang R."/>
            <person name="Manning V.A."/>
            <person name="Dhillon B."/>
            <person name="Tu Z.J."/>
            <person name="Steffenson B.J."/>
            <person name="Salamov A."/>
            <person name="Sun H."/>
            <person name="Lowry S."/>
            <person name="LaButti K."/>
            <person name="Han J."/>
            <person name="Copeland A."/>
            <person name="Lindquist E."/>
            <person name="Barry K."/>
            <person name="Schmutz J."/>
            <person name="Baker S.E."/>
            <person name="Ciuffetti L.M."/>
            <person name="Grigoriev I.V."/>
            <person name="Zhong S."/>
            <person name="Turgeon B.G."/>
        </authorList>
    </citation>
    <scope>NUCLEOTIDE SEQUENCE [LARGE SCALE GENOMIC DNA]</scope>
    <source>
        <strain evidence="3">C5 / ATCC 48332 / race O</strain>
    </source>
</reference>
<accession>M2V8W1</accession>
<gene>
    <name evidence="2" type="ORF">COCHEDRAFT_1150120</name>
</gene>
<evidence type="ECO:0000313" key="3">
    <source>
        <dbReference type="Proteomes" id="UP000016936"/>
    </source>
</evidence>
<dbReference type="GO" id="GO:0010468">
    <property type="term" value="P:regulation of gene expression"/>
    <property type="evidence" value="ECO:0007669"/>
    <property type="project" value="TreeGrafter"/>
</dbReference>
<dbReference type="GO" id="GO:0032452">
    <property type="term" value="F:histone demethylase activity"/>
    <property type="evidence" value="ECO:0007669"/>
    <property type="project" value="TreeGrafter"/>
</dbReference>
<dbReference type="Pfam" id="PF02373">
    <property type="entry name" value="JmjC"/>
    <property type="match status" value="1"/>
</dbReference>
<dbReference type="PROSITE" id="PS51184">
    <property type="entry name" value="JMJC"/>
    <property type="match status" value="1"/>
</dbReference>
<dbReference type="Gene3D" id="2.60.120.650">
    <property type="entry name" value="Cupin"/>
    <property type="match status" value="1"/>
</dbReference>
<organism evidence="2 3">
    <name type="scientific">Cochliobolus heterostrophus (strain C5 / ATCC 48332 / race O)</name>
    <name type="common">Southern corn leaf blight fungus</name>
    <name type="synonym">Bipolaris maydis</name>
    <dbReference type="NCBI Taxonomy" id="701091"/>
    <lineage>
        <taxon>Eukaryota</taxon>
        <taxon>Fungi</taxon>
        <taxon>Dikarya</taxon>
        <taxon>Ascomycota</taxon>
        <taxon>Pezizomycotina</taxon>
        <taxon>Dothideomycetes</taxon>
        <taxon>Pleosporomycetidae</taxon>
        <taxon>Pleosporales</taxon>
        <taxon>Pleosporineae</taxon>
        <taxon>Pleosporaceae</taxon>
        <taxon>Bipolaris</taxon>
    </lineage>
</organism>
<name>M2V8W1_COCH5</name>
<dbReference type="eggNOG" id="KOG0958">
    <property type="taxonomic scope" value="Eukaryota"/>
</dbReference>
<dbReference type="PANTHER" id="PTHR10694">
    <property type="entry name" value="LYSINE-SPECIFIC DEMETHYLASE"/>
    <property type="match status" value="1"/>
</dbReference>
<dbReference type="InterPro" id="IPR003347">
    <property type="entry name" value="JmjC_dom"/>
</dbReference>
<dbReference type="EMBL" id="KB445569">
    <property type="protein sequence ID" value="EMD96402.1"/>
    <property type="molecule type" value="Genomic_DNA"/>
</dbReference>
<dbReference type="HOGENOM" id="CLU_619638_0_0_1"/>
<dbReference type="Proteomes" id="UP000016936">
    <property type="component" value="Unassembled WGS sequence"/>
</dbReference>
<evidence type="ECO:0000313" key="2">
    <source>
        <dbReference type="EMBL" id="EMD96402.1"/>
    </source>
</evidence>
<proteinExistence type="predicted"/>
<evidence type="ECO:0000259" key="1">
    <source>
        <dbReference type="PROSITE" id="PS51184"/>
    </source>
</evidence>
<dbReference type="GO" id="GO:0000785">
    <property type="term" value="C:chromatin"/>
    <property type="evidence" value="ECO:0007669"/>
    <property type="project" value="TreeGrafter"/>
</dbReference>
<dbReference type="STRING" id="701091.M2V8W1"/>
<dbReference type="OrthoDB" id="3675930at2759"/>
<dbReference type="AlphaFoldDB" id="M2V8W1"/>
<dbReference type="GO" id="GO:0005634">
    <property type="term" value="C:nucleus"/>
    <property type="evidence" value="ECO:0007669"/>
    <property type="project" value="TreeGrafter"/>
</dbReference>
<dbReference type="SMART" id="SM00558">
    <property type="entry name" value="JmjC"/>
    <property type="match status" value="1"/>
</dbReference>